<gene>
    <name evidence="1" type="ORF">ASB62_04250</name>
</gene>
<evidence type="ECO:0000313" key="1">
    <source>
        <dbReference type="EMBL" id="KUL30374.1"/>
    </source>
</evidence>
<dbReference type="Proteomes" id="UP000053937">
    <property type="component" value="Unassembled WGS sequence"/>
</dbReference>
<reference evidence="1 2" key="1">
    <citation type="submission" date="2015-10" db="EMBL/GenBank/DDBJ databases">
        <title>Draft Genome Sequence of Chlorobium limicola strain Frasassi Growing under Artificial Lighting in the Frasassi Cave System.</title>
        <authorList>
            <person name="Mansor M."/>
            <person name="Macalady J."/>
        </authorList>
    </citation>
    <scope>NUCLEOTIDE SEQUENCE [LARGE SCALE GENOMIC DNA]</scope>
    <source>
        <strain evidence="1 2">Frasassi</strain>
    </source>
</reference>
<sequence length="106" mass="12009">MAIHRQGKVILVVLFLPHKKNRDDARLSMYERDALPDSGTEVVDYIQQSLHCSRSFNPHNIIPTVEFLESIRTGVDFQNFYSSTGSTISLTISLIFLSGVGRELRI</sequence>
<dbReference type="AlphaFoldDB" id="A0A101JNZ2"/>
<protein>
    <submittedName>
        <fullName evidence="1">Uncharacterized protein</fullName>
    </submittedName>
</protein>
<dbReference type="EMBL" id="LMBR01000096">
    <property type="protein sequence ID" value="KUL30374.1"/>
    <property type="molecule type" value="Genomic_DNA"/>
</dbReference>
<name>A0A101JNZ2_CHLLI</name>
<keyword evidence="2" id="KW-1185">Reference proteome</keyword>
<comment type="caution">
    <text evidence="1">The sequence shown here is derived from an EMBL/GenBank/DDBJ whole genome shotgun (WGS) entry which is preliminary data.</text>
</comment>
<organism evidence="1 2">
    <name type="scientific">Chlorobium limicola</name>
    <dbReference type="NCBI Taxonomy" id="1092"/>
    <lineage>
        <taxon>Bacteria</taxon>
        <taxon>Pseudomonadati</taxon>
        <taxon>Chlorobiota</taxon>
        <taxon>Chlorobiia</taxon>
        <taxon>Chlorobiales</taxon>
        <taxon>Chlorobiaceae</taxon>
        <taxon>Chlorobium/Pelodictyon group</taxon>
        <taxon>Chlorobium</taxon>
    </lineage>
</organism>
<dbReference type="RefSeq" id="WP_059138769.1">
    <property type="nucleotide sequence ID" value="NZ_LMBR01000096.1"/>
</dbReference>
<proteinExistence type="predicted"/>
<evidence type="ECO:0000313" key="2">
    <source>
        <dbReference type="Proteomes" id="UP000053937"/>
    </source>
</evidence>
<accession>A0A101JNZ2</accession>